<proteinExistence type="inferred from homology"/>
<feature type="domain" description="Smf/DprA SLOG" evidence="2">
    <location>
        <begin position="74"/>
        <end position="283"/>
    </location>
</feature>
<dbReference type="PANTHER" id="PTHR43022">
    <property type="entry name" value="PROTEIN SMF"/>
    <property type="match status" value="1"/>
</dbReference>
<comment type="caution">
    <text evidence="5">The sequence shown here is derived from an EMBL/GenBank/DDBJ whole genome shotgun (WGS) entry which is preliminary data.</text>
</comment>
<feature type="domain" description="DprA winged helix" evidence="3">
    <location>
        <begin position="312"/>
        <end position="357"/>
    </location>
</feature>
<feature type="domain" description="Smf/DprA SAM" evidence="4">
    <location>
        <begin position="1"/>
        <end position="65"/>
    </location>
</feature>
<evidence type="ECO:0000259" key="3">
    <source>
        <dbReference type="Pfam" id="PF17782"/>
    </source>
</evidence>
<dbReference type="Proteomes" id="UP000591803">
    <property type="component" value="Unassembled WGS sequence"/>
</dbReference>
<dbReference type="Pfam" id="PF25317">
    <property type="entry name" value="SAM_SMF"/>
    <property type="match status" value="1"/>
</dbReference>
<evidence type="ECO:0000313" key="6">
    <source>
        <dbReference type="Proteomes" id="UP000591803"/>
    </source>
</evidence>
<dbReference type="Gene3D" id="3.40.50.450">
    <property type="match status" value="1"/>
</dbReference>
<dbReference type="GO" id="GO:0009294">
    <property type="term" value="P:DNA-mediated transformation"/>
    <property type="evidence" value="ECO:0007669"/>
    <property type="project" value="InterPro"/>
</dbReference>
<dbReference type="InterPro" id="IPR057338">
    <property type="entry name" value="DprA_SAM"/>
</dbReference>
<evidence type="ECO:0000256" key="1">
    <source>
        <dbReference type="ARBA" id="ARBA00006525"/>
    </source>
</evidence>
<dbReference type="EMBL" id="JABXRI010000001">
    <property type="protein sequence ID" value="MBA8060920.1"/>
    <property type="molecule type" value="Genomic_DNA"/>
</dbReference>
<dbReference type="InterPro" id="IPR036388">
    <property type="entry name" value="WH-like_DNA-bd_sf"/>
</dbReference>
<sequence>MTHTEIWLRLARVCELYGDEMVRIAHWLIAQPCINKTILQYAGFSPRQAARFLSFSDIELEKTLRWLELPHHHVVFADSERYPPQLRATEDYPGLLFIVGDPDCLHSFQVAVVGSRQHSWYGERWGRLFCEKLAACGVTITSGLARGIDGVAHNAAVNMNRTSIAVLGNGLETIHPRRHAHLAERLIEAGGALVSEFPLDMLPLPRNFPRRNRIISGLSKGVLVIEAAQRSGSLVTARCALEQGRDVFALPGPIGNPGCEGPHWLIKQGATLVTAPEDILENLQYGLHWVPDEPENSIYSPDHEEVALPFPELLANVGDEVTPVDVVAERAGQPVPEVVAQLLELELAGWIAAVPGGYVRLRRACHVRRTNVFV</sequence>
<dbReference type="NCBIfam" id="TIGR00732">
    <property type="entry name" value="dprA"/>
    <property type="match status" value="1"/>
</dbReference>
<gene>
    <name evidence="5" type="primary">dprA</name>
    <name evidence="5" type="ORF">HV077_00520</name>
</gene>
<dbReference type="AlphaFoldDB" id="A0A7D6ZW00"/>
<reference evidence="5 6" key="1">
    <citation type="submission" date="2020-06" db="EMBL/GenBank/DDBJ databases">
        <title>REHAB project genomes.</title>
        <authorList>
            <person name="Shaw L.P."/>
        </authorList>
    </citation>
    <scope>NUCLEOTIDE SEQUENCE [LARGE SCALE GENOMIC DNA]</scope>
    <source>
        <strain evidence="5 6">RHBSTW-00116</strain>
    </source>
</reference>
<evidence type="ECO:0000313" key="5">
    <source>
        <dbReference type="EMBL" id="MBA8060920.1"/>
    </source>
</evidence>
<dbReference type="Pfam" id="PF17782">
    <property type="entry name" value="WHD_DprA"/>
    <property type="match status" value="1"/>
</dbReference>
<dbReference type="NCBIfam" id="NF008007">
    <property type="entry name" value="PRK10736.1"/>
    <property type="match status" value="1"/>
</dbReference>
<organism evidence="5 6">
    <name type="scientific">Citrobacter freundii</name>
    <dbReference type="NCBI Taxonomy" id="546"/>
    <lineage>
        <taxon>Bacteria</taxon>
        <taxon>Pseudomonadati</taxon>
        <taxon>Pseudomonadota</taxon>
        <taxon>Gammaproteobacteria</taxon>
        <taxon>Enterobacterales</taxon>
        <taxon>Enterobacteriaceae</taxon>
        <taxon>Citrobacter</taxon>
        <taxon>Citrobacter freundii complex</taxon>
    </lineage>
</organism>
<dbReference type="SUPFAM" id="SSF102405">
    <property type="entry name" value="MCP/YpsA-like"/>
    <property type="match status" value="1"/>
</dbReference>
<dbReference type="Gene3D" id="1.10.10.10">
    <property type="entry name" value="Winged helix-like DNA-binding domain superfamily/Winged helix DNA-binding domain"/>
    <property type="match status" value="1"/>
</dbReference>
<dbReference type="Pfam" id="PF02481">
    <property type="entry name" value="DNA_processg_A"/>
    <property type="match status" value="1"/>
</dbReference>
<protein>
    <submittedName>
        <fullName evidence="5">DNA-protecting protein DprA</fullName>
    </submittedName>
</protein>
<dbReference type="InterPro" id="IPR057666">
    <property type="entry name" value="DrpA_SLOG"/>
</dbReference>
<dbReference type="OrthoDB" id="9785707at2"/>
<dbReference type="RefSeq" id="WP_135911305.1">
    <property type="nucleotide sequence ID" value="NZ_CP038856.1"/>
</dbReference>
<evidence type="ECO:0000259" key="4">
    <source>
        <dbReference type="Pfam" id="PF25317"/>
    </source>
</evidence>
<name>A0A7D6ZW00_CITFR</name>
<accession>A0A7D6ZW00</accession>
<evidence type="ECO:0000259" key="2">
    <source>
        <dbReference type="Pfam" id="PF02481"/>
    </source>
</evidence>
<dbReference type="PANTHER" id="PTHR43022:SF1">
    <property type="entry name" value="PROTEIN SMF"/>
    <property type="match status" value="1"/>
</dbReference>
<comment type="similarity">
    <text evidence="1">Belongs to the DprA/Smf family.</text>
</comment>
<dbReference type="InterPro" id="IPR003488">
    <property type="entry name" value="DprA"/>
</dbReference>
<dbReference type="InterPro" id="IPR041614">
    <property type="entry name" value="DprA_WH"/>
</dbReference>